<dbReference type="AlphaFoldDB" id="A0A222VX94"/>
<evidence type="ECO:0000313" key="1">
    <source>
        <dbReference type="EMBL" id="SDD13871.1"/>
    </source>
</evidence>
<accession>A0A222VX94</accession>
<dbReference type="PANTHER" id="PTHR33164:SF106">
    <property type="entry name" value="TRANSCRIPTIONAL REGULATORY PROTEIN"/>
    <property type="match status" value="1"/>
</dbReference>
<dbReference type="GO" id="GO:0003700">
    <property type="term" value="F:DNA-binding transcription factor activity"/>
    <property type="evidence" value="ECO:0007669"/>
    <property type="project" value="InterPro"/>
</dbReference>
<evidence type="ECO:0000313" key="2">
    <source>
        <dbReference type="Proteomes" id="UP000199494"/>
    </source>
</evidence>
<dbReference type="STRING" id="530584.SAMN05421630_10686"/>
<dbReference type="PANTHER" id="PTHR33164">
    <property type="entry name" value="TRANSCRIPTIONAL REGULATOR, MARR FAMILY"/>
    <property type="match status" value="1"/>
</dbReference>
<dbReference type="GO" id="GO:0003677">
    <property type="term" value="F:DNA binding"/>
    <property type="evidence" value="ECO:0007669"/>
    <property type="project" value="UniProtKB-KW"/>
</dbReference>
<proteinExistence type="predicted"/>
<name>A0A222VX94_9PSEU</name>
<dbReference type="Gene3D" id="1.10.10.10">
    <property type="entry name" value="Winged helix-like DNA-binding domain superfamily/Winged helix DNA-binding domain"/>
    <property type="match status" value="1"/>
</dbReference>
<reference evidence="1 2" key="1">
    <citation type="submission" date="2016-10" db="EMBL/GenBank/DDBJ databases">
        <authorList>
            <person name="de Groot N.N."/>
        </authorList>
    </citation>
    <scope>NUCLEOTIDE SEQUENCE [LARGE SCALE GENOMIC DNA]</scope>
    <source>
        <strain evidence="1 2">CGMCC 4.5506</strain>
    </source>
</reference>
<dbReference type="RefSeq" id="WP_245865574.1">
    <property type="nucleotide sequence ID" value="NZ_CP016353.1"/>
</dbReference>
<dbReference type="InterPro" id="IPR000835">
    <property type="entry name" value="HTH_MarR-typ"/>
</dbReference>
<dbReference type="Pfam" id="PF12802">
    <property type="entry name" value="MarR_2"/>
    <property type="match status" value="1"/>
</dbReference>
<organism evidence="1 2">
    <name type="scientific">Prauserella marina</name>
    <dbReference type="NCBI Taxonomy" id="530584"/>
    <lineage>
        <taxon>Bacteria</taxon>
        <taxon>Bacillati</taxon>
        <taxon>Actinomycetota</taxon>
        <taxon>Actinomycetes</taxon>
        <taxon>Pseudonocardiales</taxon>
        <taxon>Pseudonocardiaceae</taxon>
        <taxon>Prauserella</taxon>
    </lineage>
</organism>
<sequence>MDETPSDELLVRRLRQVAVENERYIEALGEAHGMHRTDLNAVAVIMDAAKDGRALSPTELANALHLSASATSSLLDRLETAGHITRDRSGRDRRRIELHVREEALAFGRQLHIPLAMEYQRAWEAFGASERRVIERFLNASIEATVRAKKQSFPRDQ</sequence>
<protein>
    <submittedName>
        <fullName evidence="1">DNA-binding transcriptional regulator, MarR family</fullName>
    </submittedName>
</protein>
<dbReference type="Proteomes" id="UP000199494">
    <property type="component" value="Unassembled WGS sequence"/>
</dbReference>
<dbReference type="KEGG" id="pmad:BAY61_30090"/>
<dbReference type="PROSITE" id="PS50995">
    <property type="entry name" value="HTH_MARR_2"/>
    <property type="match status" value="1"/>
</dbReference>
<dbReference type="PRINTS" id="PR00598">
    <property type="entry name" value="HTHMARR"/>
</dbReference>
<dbReference type="InterPro" id="IPR039422">
    <property type="entry name" value="MarR/SlyA-like"/>
</dbReference>
<keyword evidence="1" id="KW-0238">DNA-binding</keyword>
<dbReference type="GO" id="GO:0006950">
    <property type="term" value="P:response to stress"/>
    <property type="evidence" value="ECO:0007669"/>
    <property type="project" value="TreeGrafter"/>
</dbReference>
<keyword evidence="2" id="KW-1185">Reference proteome</keyword>
<gene>
    <name evidence="1" type="ORF">SAMN05421630_10686</name>
</gene>
<dbReference type="InterPro" id="IPR036390">
    <property type="entry name" value="WH_DNA-bd_sf"/>
</dbReference>
<dbReference type="InterPro" id="IPR036388">
    <property type="entry name" value="WH-like_DNA-bd_sf"/>
</dbReference>
<dbReference type="SMART" id="SM00347">
    <property type="entry name" value="HTH_MARR"/>
    <property type="match status" value="1"/>
</dbReference>
<dbReference type="EMBL" id="FMZE01000006">
    <property type="protein sequence ID" value="SDD13871.1"/>
    <property type="molecule type" value="Genomic_DNA"/>
</dbReference>
<dbReference type="SUPFAM" id="SSF46785">
    <property type="entry name" value="Winged helix' DNA-binding domain"/>
    <property type="match status" value="1"/>
</dbReference>